<sequence>MFSIHQCKWIEGMNLSKETNEHSDGFSQKSVNREVVFATDAPSDHSKRKRYLTAKYDRRTRQKISEKIKIENFVFDQLRALYSTEIDDYDCDIDVDEISDLETNEEKIRVLKVICYYLHNVFLPRKSLSLVQLDQRRLKSIIRWIKMTSLILVGYHCKPGSIGHMSRPSMKLLSSANFEILLGGFKLADA</sequence>
<evidence type="ECO:0000313" key="4">
    <source>
        <dbReference type="EMBL" id="TNN05583.1"/>
    </source>
</evidence>
<dbReference type="InterPro" id="IPR036658">
    <property type="entry name" value="CPI-17_sf"/>
</dbReference>
<dbReference type="GO" id="GO:0004864">
    <property type="term" value="F:protein phosphatase inhibitor activity"/>
    <property type="evidence" value="ECO:0007669"/>
    <property type="project" value="UniProtKB-KW"/>
</dbReference>
<reference evidence="4 5" key="1">
    <citation type="submission" date="2019-03" db="EMBL/GenBank/DDBJ databases">
        <title>An improved genome assembly of the fluke Schistosoma japonicum.</title>
        <authorList>
            <person name="Hu W."/>
            <person name="Luo F."/>
            <person name="Yin M."/>
            <person name="Mo X."/>
            <person name="Sun C."/>
            <person name="Wu Q."/>
            <person name="Zhu B."/>
            <person name="Xiang M."/>
            <person name="Wang J."/>
            <person name="Wang Y."/>
            <person name="Zhang T."/>
            <person name="Xu B."/>
            <person name="Zheng H."/>
            <person name="Feng Z."/>
        </authorList>
    </citation>
    <scope>NUCLEOTIDE SEQUENCE [LARGE SCALE GENOMIC DNA]</scope>
    <source>
        <strain evidence="4">HuSjv2</strain>
        <tissue evidence="4">Worms</tissue>
    </source>
</reference>
<dbReference type="Gene3D" id="1.10.150.220">
    <property type="entry name" value="CPI-17"/>
    <property type="match status" value="1"/>
</dbReference>
<evidence type="ECO:0000256" key="2">
    <source>
        <dbReference type="ARBA" id="ARBA00022553"/>
    </source>
</evidence>
<evidence type="ECO:0000313" key="5">
    <source>
        <dbReference type="Proteomes" id="UP000311919"/>
    </source>
</evidence>
<dbReference type="Pfam" id="PF05361">
    <property type="entry name" value="PP1_inhibitor"/>
    <property type="match status" value="1"/>
</dbReference>
<gene>
    <name evidence="4" type="ORF">EWB00_009150</name>
</gene>
<dbReference type="Proteomes" id="UP000311919">
    <property type="component" value="Unassembled WGS sequence"/>
</dbReference>
<keyword evidence="3" id="KW-0650">Protein phosphatase inhibitor</keyword>
<dbReference type="OrthoDB" id="8193882at2759"/>
<comment type="caution">
    <text evidence="4">The sequence shown here is derived from an EMBL/GenBank/DDBJ whole genome shotgun (WGS) entry which is preliminary data.</text>
</comment>
<dbReference type="GO" id="GO:0005737">
    <property type="term" value="C:cytoplasm"/>
    <property type="evidence" value="ECO:0007669"/>
    <property type="project" value="InterPro"/>
</dbReference>
<evidence type="ECO:0000256" key="1">
    <source>
        <dbReference type="ARBA" id="ARBA00005483"/>
    </source>
</evidence>
<dbReference type="InterPro" id="IPR008025">
    <property type="entry name" value="CPI-17"/>
</dbReference>
<organism evidence="4 5">
    <name type="scientific">Schistosoma japonicum</name>
    <name type="common">Blood fluke</name>
    <dbReference type="NCBI Taxonomy" id="6182"/>
    <lineage>
        <taxon>Eukaryota</taxon>
        <taxon>Metazoa</taxon>
        <taxon>Spiralia</taxon>
        <taxon>Lophotrochozoa</taxon>
        <taxon>Platyhelminthes</taxon>
        <taxon>Trematoda</taxon>
        <taxon>Digenea</taxon>
        <taxon>Strigeidida</taxon>
        <taxon>Schistosomatoidea</taxon>
        <taxon>Schistosomatidae</taxon>
        <taxon>Schistosoma</taxon>
    </lineage>
</organism>
<dbReference type="AlphaFoldDB" id="A0A4Z2CMT7"/>
<accession>A0A4Z2CMT7</accession>
<evidence type="ECO:0008006" key="6">
    <source>
        <dbReference type="Google" id="ProtNLM"/>
    </source>
</evidence>
<comment type="similarity">
    <text evidence="1">Belongs to the PP1 inhibitor family.</text>
</comment>
<dbReference type="SUPFAM" id="SSF81790">
    <property type="entry name" value="Myosin phosphatase inhibitor 17kDa protein, CPI-17"/>
    <property type="match status" value="1"/>
</dbReference>
<name>A0A4Z2CMT7_SCHJA</name>
<evidence type="ECO:0000256" key="3">
    <source>
        <dbReference type="ARBA" id="ARBA00023272"/>
    </source>
</evidence>
<keyword evidence="2" id="KW-0597">Phosphoprotein</keyword>
<keyword evidence="5" id="KW-1185">Reference proteome</keyword>
<dbReference type="STRING" id="6182.A0A4Z2CMT7"/>
<proteinExistence type="inferred from homology"/>
<dbReference type="EMBL" id="SKCS01000517">
    <property type="protein sequence ID" value="TNN05583.1"/>
    <property type="molecule type" value="Genomic_DNA"/>
</dbReference>
<protein>
    <recommendedName>
        <fullName evidence="6">PKC-activated phosphatase-1 inhibitor</fullName>
    </recommendedName>
</protein>